<reference evidence="1 2" key="2">
    <citation type="submission" date="2017-10" db="EMBL/GenBank/DDBJ databases">
        <title>Extensive intraspecific genome diversity in a model arbuscular mycorrhizal fungus.</title>
        <authorList>
            <person name="Chen E.C.H."/>
            <person name="Morin E."/>
            <person name="Baudet D."/>
            <person name="Noel J."/>
            <person name="Ndikumana S."/>
            <person name="Charron P."/>
            <person name="St-Onge C."/>
            <person name="Giorgi J."/>
            <person name="Grigoriev I.V."/>
            <person name="Roux C."/>
            <person name="Martin F.M."/>
            <person name="Corradi N."/>
        </authorList>
    </citation>
    <scope>NUCLEOTIDE SEQUENCE [LARGE SCALE GENOMIC DNA]</scope>
    <source>
        <strain evidence="1 2">C2</strain>
    </source>
</reference>
<comment type="caution">
    <text evidence="1">The sequence shown here is derived from an EMBL/GenBank/DDBJ whole genome shotgun (WGS) entry which is preliminary data.</text>
</comment>
<dbReference type="Proteomes" id="UP000233469">
    <property type="component" value="Unassembled WGS sequence"/>
</dbReference>
<proteinExistence type="predicted"/>
<reference evidence="1 2" key="1">
    <citation type="submission" date="2016-04" db="EMBL/GenBank/DDBJ databases">
        <title>Genome analyses suggest a sexual origin of heterokaryosis in a supposedly ancient asexual fungus.</title>
        <authorList>
            <person name="Ropars J."/>
            <person name="Sedzielewska K."/>
            <person name="Noel J."/>
            <person name="Charron P."/>
            <person name="Farinelli L."/>
            <person name="Marton T."/>
            <person name="Kruger M."/>
            <person name="Pelin A."/>
            <person name="Brachmann A."/>
            <person name="Corradi N."/>
        </authorList>
    </citation>
    <scope>NUCLEOTIDE SEQUENCE [LARGE SCALE GENOMIC DNA]</scope>
    <source>
        <strain evidence="1 2">C2</strain>
    </source>
</reference>
<dbReference type="VEuPathDB" id="FungiDB:RhiirA1_391695"/>
<evidence type="ECO:0000313" key="2">
    <source>
        <dbReference type="Proteomes" id="UP000233469"/>
    </source>
</evidence>
<dbReference type="VEuPathDB" id="FungiDB:FUN_017513"/>
<organism evidence="1 2">
    <name type="scientific">Rhizophagus irregularis</name>
    <dbReference type="NCBI Taxonomy" id="588596"/>
    <lineage>
        <taxon>Eukaryota</taxon>
        <taxon>Fungi</taxon>
        <taxon>Fungi incertae sedis</taxon>
        <taxon>Mucoromycota</taxon>
        <taxon>Glomeromycotina</taxon>
        <taxon>Glomeromycetes</taxon>
        <taxon>Glomerales</taxon>
        <taxon>Glomeraceae</taxon>
        <taxon>Rhizophagus</taxon>
    </lineage>
</organism>
<dbReference type="EMBL" id="LLXL01003268">
    <property type="protein sequence ID" value="PKK59002.1"/>
    <property type="molecule type" value="Genomic_DNA"/>
</dbReference>
<gene>
    <name evidence="1" type="ORF">RhiirC2_821859</name>
</gene>
<dbReference type="VEuPathDB" id="FungiDB:RhiirFUN_013592"/>
<name>A0A2N1MBI0_9GLOM</name>
<dbReference type="AlphaFoldDB" id="A0A2N1MBI0"/>
<evidence type="ECO:0000313" key="1">
    <source>
        <dbReference type="EMBL" id="PKK59002.1"/>
    </source>
</evidence>
<accession>A0A2N1MBI0</accession>
<protein>
    <submittedName>
        <fullName evidence="1">Uncharacterized protein</fullName>
    </submittedName>
</protein>
<sequence length="413" mass="48600">MDLDSKAHSMLVNAWNSGRSDEYTKILIRILERLSPLAKRHDHETPEMWCSRIRNPFRKILEDNPRILSKNGYITMCGKLIERSDRVHGYPTNYIYCSVCDSLVFISENDLSSLSKTYRDNHLKRCISGNSISNECARRKEILQSIDKREFQIWQYKQYILQEEAKIKRLQLELLSQSTLHSEKDKLASISYEYDARSILYEAYAQAKASIPTKPACNSPARQEMVLPTSYQSSAPNETTSEIFISSRYAKQNKLLSSINNLNQPALRLRDVIQRAYRNYKKRPESLAKRVWEAVRNDGTPNEKKLLGITPHDTYSARPSWPTRDDEWISEKKWQLSLRLAKVIYGIAFKKLYQRGYIIVRGSDWTNQLKWLQNPEYYRIDKDNIEYLIRVTEFEKYKADSWFKKSIREHLGI</sequence>